<evidence type="ECO:0000256" key="4">
    <source>
        <dbReference type="ARBA" id="ARBA00023163"/>
    </source>
</evidence>
<organism evidence="8 9">
    <name type="scientific">Rugosimonospora africana</name>
    <dbReference type="NCBI Taxonomy" id="556532"/>
    <lineage>
        <taxon>Bacteria</taxon>
        <taxon>Bacillati</taxon>
        <taxon>Actinomycetota</taxon>
        <taxon>Actinomycetes</taxon>
        <taxon>Micromonosporales</taxon>
        <taxon>Micromonosporaceae</taxon>
        <taxon>Rugosimonospora</taxon>
    </lineage>
</organism>
<dbReference type="PRINTS" id="PR00364">
    <property type="entry name" value="DISEASERSIST"/>
</dbReference>
<feature type="compositionally biased region" description="Low complexity" evidence="6">
    <location>
        <begin position="280"/>
        <end position="299"/>
    </location>
</feature>
<evidence type="ECO:0000256" key="5">
    <source>
        <dbReference type="PROSITE-ProRule" id="PRU01091"/>
    </source>
</evidence>
<evidence type="ECO:0000259" key="7">
    <source>
        <dbReference type="PROSITE" id="PS51755"/>
    </source>
</evidence>
<accession>A0A8J3VQ74</accession>
<dbReference type="InterPro" id="IPR016032">
    <property type="entry name" value="Sig_transdc_resp-reg_C-effctor"/>
</dbReference>
<dbReference type="InterPro" id="IPR051677">
    <property type="entry name" value="AfsR-DnrI-RedD_regulator"/>
</dbReference>
<dbReference type="InterPro" id="IPR036388">
    <property type="entry name" value="WH-like_DNA-bd_sf"/>
</dbReference>
<name>A0A8J3VQ74_9ACTN</name>
<reference evidence="8" key="1">
    <citation type="submission" date="2021-01" db="EMBL/GenBank/DDBJ databases">
        <title>Whole genome shotgun sequence of Rugosimonospora africana NBRC 104875.</title>
        <authorList>
            <person name="Komaki H."/>
            <person name="Tamura T."/>
        </authorList>
    </citation>
    <scope>NUCLEOTIDE SEQUENCE</scope>
    <source>
        <strain evidence="8">NBRC 104875</strain>
    </source>
</reference>
<gene>
    <name evidence="8" type="ORF">Raf01_28990</name>
</gene>
<dbReference type="GO" id="GO:0003677">
    <property type="term" value="F:DNA binding"/>
    <property type="evidence" value="ECO:0007669"/>
    <property type="project" value="UniProtKB-UniRule"/>
</dbReference>
<sequence length="679" mass="71975">MVDGNGLRVGILGPLEVSRDGEPVVLAGEKLAVVLAVLASAAGRPVGGGALADRVWPDRLPERVRGSLQTLIMRLRRALGPGAIATVGDGYRLDVEPDHVDLLRFRRLVGEAVAADHPGTARELLGEALGLWRGDPLTGVRSPSLDRDEIPGLIEERLAALHRRVELDLAAGRHDAVTAELRELTGRYPLRESLWRQLIVALIAAGRPAEAIQAYHAVRTRLADELGIDPSAALQSLYRGLLHGDDDSAGPGSPARADAPSPDRSGADVACIDTDGADIGGTDASGADMGSTDASARAGADSRRLLGRHREVDALDRWLASATADGSMPTVAALVGPAGIGKTALALCWADRQHDRFPDGRLHLDLRGYGPHAPLAPERALESLLHELRVPAEDIPPGLDERASLLRTAIGARRMVVLLDNARDAAQVRPLLPGPGCLVVVTSRSQLRGLVAYDGAYRVALGRIRVPDARALLDATAEAGPHRYDNDDIAKVVDRCAGLPLALRIVAERLARNGCDLSAIVAELDGPDGRLDALRTGDDDLTDMRTVLSWSYRALDPDAARAFRLAGAQPGADLDPAAAAILLGLTRPETGAILDRLVGAHLLERQPTGRYRMPGLLRAYAAELSRAVDEDRMAIRALLDWYVGDPAGTRPRAHPAGAPASYALPAGRLPGGREAARYP</sequence>
<comment type="similarity">
    <text evidence="1">Belongs to the AfsR/DnrI/RedD regulatory family.</text>
</comment>
<feature type="domain" description="OmpR/PhoB-type" evidence="7">
    <location>
        <begin position="1"/>
        <end position="95"/>
    </location>
</feature>
<keyword evidence="4" id="KW-0804">Transcription</keyword>
<dbReference type="AlphaFoldDB" id="A0A8J3VQ74"/>
<dbReference type="GO" id="GO:0000160">
    <property type="term" value="P:phosphorelay signal transduction system"/>
    <property type="evidence" value="ECO:0007669"/>
    <property type="project" value="InterPro"/>
</dbReference>
<evidence type="ECO:0000256" key="2">
    <source>
        <dbReference type="ARBA" id="ARBA00023015"/>
    </source>
</evidence>
<protein>
    <recommendedName>
        <fullName evidence="7">OmpR/PhoB-type domain-containing protein</fullName>
    </recommendedName>
</protein>
<dbReference type="PANTHER" id="PTHR35807:SF1">
    <property type="entry name" value="TRANSCRIPTIONAL REGULATOR REDD"/>
    <property type="match status" value="1"/>
</dbReference>
<dbReference type="Gene3D" id="1.10.10.10">
    <property type="entry name" value="Winged helix-like DNA-binding domain superfamily/Winged helix DNA-binding domain"/>
    <property type="match status" value="1"/>
</dbReference>
<dbReference type="EMBL" id="BONZ01000027">
    <property type="protein sequence ID" value="GIH14727.1"/>
    <property type="molecule type" value="Genomic_DNA"/>
</dbReference>
<dbReference type="SUPFAM" id="SSF52540">
    <property type="entry name" value="P-loop containing nucleoside triphosphate hydrolases"/>
    <property type="match status" value="1"/>
</dbReference>
<dbReference type="PROSITE" id="PS51755">
    <property type="entry name" value="OMPR_PHOB"/>
    <property type="match status" value="1"/>
</dbReference>
<feature type="region of interest" description="Disordered" evidence="6">
    <location>
        <begin position="244"/>
        <end position="301"/>
    </location>
</feature>
<dbReference type="CDD" id="cd15831">
    <property type="entry name" value="BTAD"/>
    <property type="match status" value="1"/>
</dbReference>
<dbReference type="GO" id="GO:0006355">
    <property type="term" value="P:regulation of DNA-templated transcription"/>
    <property type="evidence" value="ECO:0007669"/>
    <property type="project" value="InterPro"/>
</dbReference>
<dbReference type="Pfam" id="PF03704">
    <property type="entry name" value="BTAD"/>
    <property type="match status" value="1"/>
</dbReference>
<keyword evidence="9" id="KW-1185">Reference proteome</keyword>
<dbReference type="SUPFAM" id="SSF48452">
    <property type="entry name" value="TPR-like"/>
    <property type="match status" value="1"/>
</dbReference>
<evidence type="ECO:0000256" key="6">
    <source>
        <dbReference type="SAM" id="MobiDB-lite"/>
    </source>
</evidence>
<dbReference type="SMART" id="SM00862">
    <property type="entry name" value="Trans_reg_C"/>
    <property type="match status" value="1"/>
</dbReference>
<dbReference type="Proteomes" id="UP000642748">
    <property type="component" value="Unassembled WGS sequence"/>
</dbReference>
<dbReference type="PANTHER" id="PTHR35807">
    <property type="entry name" value="TRANSCRIPTIONAL REGULATOR REDD-RELATED"/>
    <property type="match status" value="1"/>
</dbReference>
<dbReference type="Gene3D" id="3.40.50.300">
    <property type="entry name" value="P-loop containing nucleotide triphosphate hydrolases"/>
    <property type="match status" value="1"/>
</dbReference>
<dbReference type="SMART" id="SM01043">
    <property type="entry name" value="BTAD"/>
    <property type="match status" value="1"/>
</dbReference>
<evidence type="ECO:0000256" key="1">
    <source>
        <dbReference type="ARBA" id="ARBA00005820"/>
    </source>
</evidence>
<feature type="DNA-binding region" description="OmpR/PhoB-type" evidence="5">
    <location>
        <begin position="1"/>
        <end position="95"/>
    </location>
</feature>
<dbReference type="InterPro" id="IPR001867">
    <property type="entry name" value="OmpR/PhoB-type_DNA-bd"/>
</dbReference>
<keyword evidence="3 5" id="KW-0238">DNA-binding</keyword>
<feature type="region of interest" description="Disordered" evidence="6">
    <location>
        <begin position="650"/>
        <end position="679"/>
    </location>
</feature>
<dbReference type="InterPro" id="IPR005158">
    <property type="entry name" value="BTAD"/>
</dbReference>
<comment type="caution">
    <text evidence="8">The sequence shown here is derived from an EMBL/GenBank/DDBJ whole genome shotgun (WGS) entry which is preliminary data.</text>
</comment>
<evidence type="ECO:0000313" key="8">
    <source>
        <dbReference type="EMBL" id="GIH14727.1"/>
    </source>
</evidence>
<dbReference type="SUPFAM" id="SSF46894">
    <property type="entry name" value="C-terminal effector domain of the bipartite response regulators"/>
    <property type="match status" value="1"/>
</dbReference>
<proteinExistence type="inferred from homology"/>
<dbReference type="InterPro" id="IPR011990">
    <property type="entry name" value="TPR-like_helical_dom_sf"/>
</dbReference>
<keyword evidence="2" id="KW-0805">Transcription regulation</keyword>
<dbReference type="InterPro" id="IPR027417">
    <property type="entry name" value="P-loop_NTPase"/>
</dbReference>
<evidence type="ECO:0000256" key="3">
    <source>
        <dbReference type="ARBA" id="ARBA00023125"/>
    </source>
</evidence>
<evidence type="ECO:0000313" key="9">
    <source>
        <dbReference type="Proteomes" id="UP000642748"/>
    </source>
</evidence>
<dbReference type="Gene3D" id="1.25.40.10">
    <property type="entry name" value="Tetratricopeptide repeat domain"/>
    <property type="match status" value="1"/>
</dbReference>